<name>A0A7V4TZZ9_CALAY</name>
<evidence type="ECO:0000313" key="2">
    <source>
        <dbReference type="EMBL" id="HGY55496.1"/>
    </source>
</evidence>
<dbReference type="PROSITE" id="PS51257">
    <property type="entry name" value="PROKAR_LIPOPROTEIN"/>
    <property type="match status" value="1"/>
</dbReference>
<dbReference type="AlphaFoldDB" id="A0A7V4TZZ9"/>
<protein>
    <recommendedName>
        <fullName evidence="1">Pyrrolo-quinoline quinone repeat domain-containing protein</fullName>
    </recommendedName>
</protein>
<sequence length="385" mass="42960">MRIYRINIRPIIVNLLVLCSLWTFGSCAKPRLDMNPQQVQSVAYTGAVNYGRQNYIPLTIPLPLKKTDDRSLKGLPTANLLQVNGHLFFSTQNGYLYLMQASDIYEETNTRISKGGQACPTLYRLKLFIPSEEERTGLYVYNLKEGNIEWQLEGQPSLASPVVNDSAIFHAGIHGDIFSLNTETGEMYWHTNIGENLRASLAFGKGRLYAGGDEGTLRCINPTDGSLIWDRPLNAALSGSPVFCRDRLLAATYTGTVYSIDYLNGDILNSMSFDVPLYTQASTDGRIIVIPLSDGRIQAYRFENLNPLWSADIPGPAGAPALITDNCIMVGTTRKHFTILDRNDGRIIQDFELEGRPRSTALVFGNKVFLSYEYKNLIVYASEKD</sequence>
<reference evidence="2" key="1">
    <citation type="journal article" date="2020" name="mSystems">
        <title>Genome- and Community-Level Interaction Insights into Carbon Utilization and Element Cycling Functions of Hydrothermarchaeota in Hydrothermal Sediment.</title>
        <authorList>
            <person name="Zhou Z."/>
            <person name="Liu Y."/>
            <person name="Xu W."/>
            <person name="Pan J."/>
            <person name="Luo Z.H."/>
            <person name="Li M."/>
        </authorList>
    </citation>
    <scope>NUCLEOTIDE SEQUENCE [LARGE SCALE GENOMIC DNA]</scope>
    <source>
        <strain evidence="2">HyVt-577</strain>
    </source>
</reference>
<dbReference type="Proteomes" id="UP000885779">
    <property type="component" value="Unassembled WGS sequence"/>
</dbReference>
<dbReference type="Gene3D" id="2.130.10.10">
    <property type="entry name" value="YVTN repeat-like/Quinoprotein amine dehydrogenase"/>
    <property type="match status" value="1"/>
</dbReference>
<dbReference type="InterPro" id="IPR015943">
    <property type="entry name" value="WD40/YVTN_repeat-like_dom_sf"/>
</dbReference>
<proteinExistence type="predicted"/>
<gene>
    <name evidence="2" type="ORF">ENK44_07345</name>
</gene>
<dbReference type="InterPro" id="IPR011047">
    <property type="entry name" value="Quinoprotein_ADH-like_sf"/>
</dbReference>
<evidence type="ECO:0000259" key="1">
    <source>
        <dbReference type="Pfam" id="PF13360"/>
    </source>
</evidence>
<dbReference type="InterPro" id="IPR002372">
    <property type="entry name" value="PQQ_rpt_dom"/>
</dbReference>
<dbReference type="Pfam" id="PF13360">
    <property type="entry name" value="PQQ_2"/>
    <property type="match status" value="1"/>
</dbReference>
<dbReference type="PANTHER" id="PTHR34512">
    <property type="entry name" value="CELL SURFACE PROTEIN"/>
    <property type="match status" value="1"/>
</dbReference>
<comment type="caution">
    <text evidence="2">The sequence shown here is derived from an EMBL/GenBank/DDBJ whole genome shotgun (WGS) entry which is preliminary data.</text>
</comment>
<dbReference type="PANTHER" id="PTHR34512:SF30">
    <property type="entry name" value="OUTER MEMBRANE PROTEIN ASSEMBLY FACTOR BAMB"/>
    <property type="match status" value="1"/>
</dbReference>
<feature type="domain" description="Pyrrolo-quinoline quinone repeat" evidence="1">
    <location>
        <begin position="175"/>
        <end position="321"/>
    </location>
</feature>
<dbReference type="SMART" id="SM00564">
    <property type="entry name" value="PQQ"/>
    <property type="match status" value="5"/>
</dbReference>
<organism evidence="2">
    <name type="scientific">Caldithrix abyssi</name>
    <dbReference type="NCBI Taxonomy" id="187145"/>
    <lineage>
        <taxon>Bacteria</taxon>
        <taxon>Pseudomonadati</taxon>
        <taxon>Calditrichota</taxon>
        <taxon>Calditrichia</taxon>
        <taxon>Calditrichales</taxon>
        <taxon>Calditrichaceae</taxon>
        <taxon>Caldithrix</taxon>
    </lineage>
</organism>
<dbReference type="SUPFAM" id="SSF50998">
    <property type="entry name" value="Quinoprotein alcohol dehydrogenase-like"/>
    <property type="match status" value="1"/>
</dbReference>
<accession>A0A7V4TZZ9</accession>
<dbReference type="InterPro" id="IPR018391">
    <property type="entry name" value="PQQ_b-propeller_rpt"/>
</dbReference>
<dbReference type="EMBL" id="DRQG01000068">
    <property type="protein sequence ID" value="HGY55496.1"/>
    <property type="molecule type" value="Genomic_DNA"/>
</dbReference>